<reference evidence="3" key="2">
    <citation type="journal article" date="2012" name="PLoS ONE">
        <title>A Deeply Branching Thermophilic Bacterium with an Ancient Acetyl-CoA Pathway Dominates a Subsurface Ecosystem.</title>
        <authorList>
            <person name="Takami H."/>
            <person name="Noguchi H."/>
            <person name="Takaki Y."/>
            <person name="Uchiyama I."/>
            <person name="Toyoda A."/>
            <person name="Nishi S."/>
            <person name="Chee G.-J."/>
            <person name="Arai W."/>
            <person name="Nunoura T."/>
            <person name="Itoh T."/>
            <person name="Hattori M."/>
            <person name="Takai K."/>
        </authorList>
    </citation>
    <scope>NUCLEOTIDE SEQUENCE</scope>
</reference>
<dbReference type="Pfam" id="PF13561">
    <property type="entry name" value="adh_short_C2"/>
    <property type="match status" value="1"/>
</dbReference>
<dbReference type="SUPFAM" id="SSF51735">
    <property type="entry name" value="NAD(P)-binding Rossmann-fold domains"/>
    <property type="match status" value="1"/>
</dbReference>
<dbReference type="PRINTS" id="PR00081">
    <property type="entry name" value="GDHRDH"/>
</dbReference>
<dbReference type="GO" id="GO:0016491">
    <property type="term" value="F:oxidoreductase activity"/>
    <property type="evidence" value="ECO:0007669"/>
    <property type="project" value="UniProtKB-KW"/>
</dbReference>
<evidence type="ECO:0000313" key="3">
    <source>
        <dbReference type="EMBL" id="BAL52731.1"/>
    </source>
</evidence>
<dbReference type="PANTHER" id="PTHR43639">
    <property type="entry name" value="OXIDOREDUCTASE, SHORT-CHAIN DEHYDROGENASE/REDUCTASE FAMILY (AFU_ORTHOLOGUE AFUA_5G02870)"/>
    <property type="match status" value="1"/>
</dbReference>
<evidence type="ECO:0000256" key="1">
    <source>
        <dbReference type="ARBA" id="ARBA00006484"/>
    </source>
</evidence>
<keyword evidence="2" id="KW-0560">Oxidoreductase</keyword>
<accession>H5S995</accession>
<dbReference type="PRINTS" id="PR00080">
    <property type="entry name" value="SDRFAMILY"/>
</dbReference>
<organism evidence="3">
    <name type="scientific">uncultured Chloroflexota bacterium</name>
    <dbReference type="NCBI Taxonomy" id="166587"/>
    <lineage>
        <taxon>Bacteria</taxon>
        <taxon>Bacillati</taxon>
        <taxon>Chloroflexota</taxon>
        <taxon>environmental samples</taxon>
    </lineage>
</organism>
<dbReference type="PROSITE" id="PS00061">
    <property type="entry name" value="ADH_SHORT"/>
    <property type="match status" value="1"/>
</dbReference>
<dbReference type="InterPro" id="IPR020904">
    <property type="entry name" value="Sc_DH/Rdtase_CS"/>
</dbReference>
<name>H5S995_9CHLR</name>
<sequence>MVVPLEGRTILITGAARRIGRWMALACARAGADVILHHGHSPAEAEALAQEIAAAGRRAWILQADLSDERQVLALAERLKDFEGLYALVNNAAIFEPLSFLETTLEDWHRHLTIILTAPFLLSQAFACHLGRREGRIVNILDWRALRPGADHFPYTVAKAALAAMTRALAQSLAPHILVNGIAFGAILPPADNAPMKGVLAQTPISRLADPQEVAETLLFLLSGPAYITGEILHLDGGRHLT</sequence>
<dbReference type="InterPro" id="IPR036291">
    <property type="entry name" value="NAD(P)-bd_dom_sf"/>
</dbReference>
<dbReference type="InterPro" id="IPR002347">
    <property type="entry name" value="SDR_fam"/>
</dbReference>
<comment type="similarity">
    <text evidence="1">Belongs to the short-chain dehydrogenases/reductases (SDR) family.</text>
</comment>
<dbReference type="Gene3D" id="3.40.50.720">
    <property type="entry name" value="NAD(P)-binding Rossmann-like Domain"/>
    <property type="match status" value="1"/>
</dbReference>
<dbReference type="PANTHER" id="PTHR43639:SF1">
    <property type="entry name" value="SHORT-CHAIN DEHYDROGENASE_REDUCTASE FAMILY PROTEIN"/>
    <property type="match status" value="1"/>
</dbReference>
<dbReference type="EMBL" id="AP011638">
    <property type="protein sequence ID" value="BAL52731.1"/>
    <property type="molecule type" value="Genomic_DNA"/>
</dbReference>
<protein>
    <submittedName>
        <fullName evidence="3">Short-chain dehydrogenase/reductase</fullName>
    </submittedName>
</protein>
<dbReference type="AlphaFoldDB" id="H5S995"/>
<evidence type="ECO:0000256" key="2">
    <source>
        <dbReference type="ARBA" id="ARBA00023002"/>
    </source>
</evidence>
<reference evidence="3" key="1">
    <citation type="journal article" date="2005" name="Environ. Microbiol.">
        <title>Genetic and functional properties of uncultivated thermophilic crenarchaeotes from a subsurface gold mine as revealed by analysis of genome fragments.</title>
        <authorList>
            <person name="Nunoura T."/>
            <person name="Hirayama H."/>
            <person name="Takami H."/>
            <person name="Oida H."/>
            <person name="Nishi S."/>
            <person name="Shimamura S."/>
            <person name="Suzuki Y."/>
            <person name="Inagaki F."/>
            <person name="Takai K."/>
            <person name="Nealson K.H."/>
            <person name="Horikoshi K."/>
        </authorList>
    </citation>
    <scope>NUCLEOTIDE SEQUENCE</scope>
</reference>
<gene>
    <name evidence="3" type="ORF">HGMM_F03B08C09</name>
</gene>
<proteinExistence type="inferred from homology"/>